<organism evidence="1 2">
    <name type="scientific">Mycobacterium phage LilSpotty</name>
    <dbReference type="NCBI Taxonomy" id="2588512"/>
    <lineage>
        <taxon>Viruses</taxon>
        <taxon>Duplodnaviria</taxon>
        <taxon>Heunggongvirae</taxon>
        <taxon>Uroviricota</taxon>
        <taxon>Caudoviricetes</taxon>
        <taxon>Lilspottyvirus</taxon>
        <taxon>Lilspottyvirus lilspotty</taxon>
    </lineage>
</organism>
<name>A0A4Y6EM38_9CAUD</name>
<dbReference type="Proteomes" id="UP000318419">
    <property type="component" value="Genome"/>
</dbReference>
<gene>
    <name evidence="1" type="primary">21</name>
    <name evidence="1" type="ORF">SEA_LILSPOTTY_21</name>
</gene>
<protein>
    <submittedName>
        <fullName evidence="1">Minor tail protein</fullName>
    </submittedName>
</protein>
<evidence type="ECO:0000313" key="2">
    <source>
        <dbReference type="Proteomes" id="UP000318419"/>
    </source>
</evidence>
<proteinExistence type="predicted"/>
<keyword evidence="2" id="KW-1185">Reference proteome</keyword>
<dbReference type="KEGG" id="vg:80019411"/>
<sequence length="109" mass="11402">MSMNDDFQTLLIEAFTDAVDSLSLHTADPGTTGANDSAVPHAPLVWSTPVDGTSSATASLTGVTGDYTHVGLWDGETFRMGIECPVKYSAPADVAIMVTHSVEQTTVTV</sequence>
<reference evidence="1 2" key="1">
    <citation type="submission" date="2019-05" db="EMBL/GenBank/DDBJ databases">
        <authorList>
            <person name="Kim R."/>
            <person name="Haleblian K.L."/>
            <person name="Torres C.-L.T."/>
            <person name="Chong M.Y."/>
            <person name="Duong K."/>
            <person name="Lee C."/>
            <person name="Lai L.T."/>
            <person name="Ballew A.S."/>
            <person name="Ly A.M."/>
            <person name="Wu S."/>
            <person name="Ngo R.T."/>
            <person name="Freise A.C."/>
            <person name="Reddi K."/>
            <person name="Moberg-Parker J."/>
            <person name="Garlena R.A."/>
            <person name="Russell D.A."/>
            <person name="Pope W.H."/>
            <person name="Jacobs-Sera D."/>
            <person name="Hatfull G.F."/>
        </authorList>
    </citation>
    <scope>NUCLEOTIDE SEQUENCE [LARGE SCALE GENOMIC DNA]</scope>
</reference>
<dbReference type="GeneID" id="80019411"/>
<accession>A0A4Y6EM38</accession>
<dbReference type="EMBL" id="MK977707">
    <property type="protein sequence ID" value="QDF19753.1"/>
    <property type="molecule type" value="Genomic_DNA"/>
</dbReference>
<evidence type="ECO:0000313" key="1">
    <source>
        <dbReference type="EMBL" id="QDF19753.1"/>
    </source>
</evidence>
<dbReference type="RefSeq" id="YP_010754810.1">
    <property type="nucleotide sequence ID" value="NC_073464.1"/>
</dbReference>